<proteinExistence type="predicted"/>
<organism evidence="1 2">
    <name type="scientific">Chroogloeocystis siderophila 5.2 s.c.1</name>
    <dbReference type="NCBI Taxonomy" id="247279"/>
    <lineage>
        <taxon>Bacteria</taxon>
        <taxon>Bacillati</taxon>
        <taxon>Cyanobacteriota</taxon>
        <taxon>Cyanophyceae</taxon>
        <taxon>Oscillatoriophycideae</taxon>
        <taxon>Chroococcales</taxon>
        <taxon>Chroococcaceae</taxon>
        <taxon>Chroogloeocystis</taxon>
    </lineage>
</organism>
<keyword evidence="2" id="KW-1185">Reference proteome</keyword>
<sequence>MEQSLLEKVTALARQTGQSPEKIITEAVKQYIEAATIQQTTEPDPLIGLFSSSSDLATQADDILQQEITQNSGWTWKEPS</sequence>
<evidence type="ECO:0000313" key="1">
    <source>
        <dbReference type="EMBL" id="OKH28961.1"/>
    </source>
</evidence>
<evidence type="ECO:0000313" key="2">
    <source>
        <dbReference type="Proteomes" id="UP000185984"/>
    </source>
</evidence>
<dbReference type="AlphaFoldDB" id="A0A1U7HZA1"/>
<dbReference type="EMBL" id="MRCC01000002">
    <property type="protein sequence ID" value="OKH28961.1"/>
    <property type="molecule type" value="Genomic_DNA"/>
</dbReference>
<comment type="caution">
    <text evidence="1">The sequence shown here is derived from an EMBL/GenBank/DDBJ whole genome shotgun (WGS) entry which is preliminary data.</text>
</comment>
<reference evidence="1 2" key="1">
    <citation type="submission" date="2016-11" db="EMBL/GenBank/DDBJ databases">
        <title>Draft Genome Sequences of Nine Cyanobacterial Strains from Diverse Habitats.</title>
        <authorList>
            <person name="Zhu T."/>
            <person name="Hou S."/>
            <person name="Lu X."/>
            <person name="Hess W.R."/>
        </authorList>
    </citation>
    <scope>NUCLEOTIDE SEQUENCE [LARGE SCALE GENOMIC DNA]</scope>
    <source>
        <strain evidence="1 2">5.2 s.c.1</strain>
    </source>
</reference>
<dbReference type="Proteomes" id="UP000185984">
    <property type="component" value="Unassembled WGS sequence"/>
</dbReference>
<name>A0A1U7HZA1_9CHRO</name>
<gene>
    <name evidence="1" type="ORF">NIES1031_02520</name>
</gene>
<accession>A0A1U7HZA1</accession>
<protein>
    <submittedName>
        <fullName evidence="1">Uncharacterized protein</fullName>
    </submittedName>
</protein>